<feature type="compositionally biased region" description="Basic and acidic residues" evidence="6">
    <location>
        <begin position="410"/>
        <end position="423"/>
    </location>
</feature>
<feature type="compositionally biased region" description="Basic and acidic residues" evidence="6">
    <location>
        <begin position="865"/>
        <end position="874"/>
    </location>
</feature>
<dbReference type="InterPro" id="IPR007941">
    <property type="entry name" value="DUF726"/>
</dbReference>
<evidence type="ECO:0000256" key="4">
    <source>
        <dbReference type="ARBA" id="ARBA00022989"/>
    </source>
</evidence>
<dbReference type="EMBL" id="KN847334">
    <property type="protein sequence ID" value="KIW44699.1"/>
    <property type="molecule type" value="Genomic_DNA"/>
</dbReference>
<feature type="region of interest" description="Disordered" evidence="6">
    <location>
        <begin position="704"/>
        <end position="732"/>
    </location>
</feature>
<keyword evidence="9" id="KW-1185">Reference proteome</keyword>
<feature type="compositionally biased region" description="Polar residues" evidence="6">
    <location>
        <begin position="959"/>
        <end position="968"/>
    </location>
</feature>
<feature type="transmembrane region" description="Helical" evidence="7">
    <location>
        <begin position="335"/>
        <end position="355"/>
    </location>
</feature>
<reference evidence="8 9" key="1">
    <citation type="submission" date="2015-01" db="EMBL/GenBank/DDBJ databases">
        <title>The Genome Sequence of Exophiala oligosperma CBS72588.</title>
        <authorList>
            <consortium name="The Broad Institute Genomics Platform"/>
            <person name="Cuomo C."/>
            <person name="de Hoog S."/>
            <person name="Gorbushina A."/>
            <person name="Stielow B."/>
            <person name="Teixiera M."/>
            <person name="Abouelleil A."/>
            <person name="Chapman S.B."/>
            <person name="Priest M."/>
            <person name="Young S.K."/>
            <person name="Wortman J."/>
            <person name="Nusbaum C."/>
            <person name="Birren B."/>
        </authorList>
    </citation>
    <scope>NUCLEOTIDE SEQUENCE [LARGE SCALE GENOMIC DNA]</scope>
    <source>
        <strain evidence="8 9">CBS 72588</strain>
    </source>
</reference>
<comment type="similarity">
    <text evidence="2">Belongs to the TMCO4 family.</text>
</comment>
<feature type="compositionally biased region" description="Basic and acidic residues" evidence="6">
    <location>
        <begin position="1080"/>
        <end position="1113"/>
    </location>
</feature>
<feature type="compositionally biased region" description="Polar residues" evidence="6">
    <location>
        <begin position="133"/>
        <end position="155"/>
    </location>
</feature>
<feature type="compositionally biased region" description="Acidic residues" evidence="6">
    <location>
        <begin position="713"/>
        <end position="722"/>
    </location>
</feature>
<feature type="compositionally biased region" description="Low complexity" evidence="6">
    <location>
        <begin position="775"/>
        <end position="785"/>
    </location>
</feature>
<feature type="region of interest" description="Disordered" evidence="6">
    <location>
        <begin position="752"/>
        <end position="1294"/>
    </location>
</feature>
<dbReference type="Pfam" id="PF05277">
    <property type="entry name" value="DUF726"/>
    <property type="match status" value="1"/>
</dbReference>
<organism evidence="8 9">
    <name type="scientific">Exophiala oligosperma</name>
    <dbReference type="NCBI Taxonomy" id="215243"/>
    <lineage>
        <taxon>Eukaryota</taxon>
        <taxon>Fungi</taxon>
        <taxon>Dikarya</taxon>
        <taxon>Ascomycota</taxon>
        <taxon>Pezizomycotina</taxon>
        <taxon>Eurotiomycetes</taxon>
        <taxon>Chaetothyriomycetidae</taxon>
        <taxon>Chaetothyriales</taxon>
        <taxon>Herpotrichiellaceae</taxon>
        <taxon>Exophiala</taxon>
    </lineage>
</organism>
<feature type="compositionally biased region" description="Low complexity" evidence="6">
    <location>
        <begin position="877"/>
        <end position="900"/>
    </location>
</feature>
<feature type="compositionally biased region" description="Low complexity" evidence="6">
    <location>
        <begin position="176"/>
        <end position="185"/>
    </location>
</feature>
<feature type="transmembrane region" description="Helical" evidence="7">
    <location>
        <begin position="294"/>
        <end position="315"/>
    </location>
</feature>
<feature type="region of interest" description="Disordered" evidence="6">
    <location>
        <begin position="1"/>
        <end position="21"/>
    </location>
</feature>
<protein>
    <recommendedName>
        <fullName evidence="10">DUF726-domain-containing protein</fullName>
    </recommendedName>
</protein>
<dbReference type="GO" id="GO:0016020">
    <property type="term" value="C:membrane"/>
    <property type="evidence" value="ECO:0007669"/>
    <property type="project" value="UniProtKB-SubCell"/>
</dbReference>
<evidence type="ECO:0008006" key="10">
    <source>
        <dbReference type="Google" id="ProtNLM"/>
    </source>
</evidence>
<gene>
    <name evidence="8" type="ORF">PV06_03151</name>
</gene>
<dbReference type="Gene3D" id="3.40.50.1820">
    <property type="entry name" value="alpha/beta hydrolase"/>
    <property type="match status" value="1"/>
</dbReference>
<evidence type="ECO:0000313" key="9">
    <source>
        <dbReference type="Proteomes" id="UP000053342"/>
    </source>
</evidence>
<feature type="region of interest" description="Disordered" evidence="6">
    <location>
        <begin position="133"/>
        <end position="186"/>
    </location>
</feature>
<evidence type="ECO:0000256" key="6">
    <source>
        <dbReference type="SAM" id="MobiDB-lite"/>
    </source>
</evidence>
<feature type="compositionally biased region" description="Basic and acidic residues" evidence="6">
    <location>
        <begin position="936"/>
        <end position="950"/>
    </location>
</feature>
<dbReference type="OrthoDB" id="277931at2759"/>
<evidence type="ECO:0000256" key="3">
    <source>
        <dbReference type="ARBA" id="ARBA00022692"/>
    </source>
</evidence>
<feature type="compositionally biased region" description="Basic residues" evidence="6">
    <location>
        <begin position="1180"/>
        <end position="1189"/>
    </location>
</feature>
<feature type="compositionally biased region" description="Low complexity" evidence="6">
    <location>
        <begin position="982"/>
        <end position="1003"/>
    </location>
</feature>
<sequence>MSEDQQQNGRESSDGNDGIDLTTILDKNQRADLTLLLAKLTESMRKLIQDNFDSTAGLDKALLREGMSEDEKIMAADPHADVSACDRERRLKDEADKDLARVEAKALKRDALKSFDEWREQVIMRVGEVVNTSPGKAKKQITQTSEDGVESSTPRTPGDVVKGQKVAAKEPESSKNDNNNNNNNNTKTVALKFKDLYPGAKSPLTKMSMKERTLILHSVLLLLISLEHYNAFSRVLMLNLTRSLKLPLKTFEQDEYTTARGLLEHAREMEMSTSADEAMRAKIEANREARRRKVAIATAAGAAILGVSGGLAAPLVAAGVGSVMGGLGLGATSAAAYLGSVAGSTVLVGGLFGAYGGRMTGQMMDQYAREVEDFRFLPVHGKHDDNDRDNDNEKRSDDDEEEKTAPMKKKQNEDSKDVEQATHDHKLRVTIGVSGWLTEKEEVVKPWCVLGVGSEAFALKWELEALLNLGNAMNGVVQSAAWGYAQKEVVKRTIFADLAGAMWPVALMKVARVIDNPFSVAKSRADKAGEVLADALVKRAQGERPVTLVGYSLGARVVYTCLMSLAKRGAFGVVENAVLIGSPTPSDTSDWRVLRSAVAGRLVNVFSVNDYVLGFMYRTSAVQYGVAGLQKIEALSGVENFDVSEDVSSHQRYRYLIGAILKRIGFEDIDMDAVEREKEALIEMEKREKKESLENQRRWMIRRQSLRGGKEDQEAEAEDEANELEKKVQDQTKTSLVSRAIEYFYLPQMSSAKDASKDMDKTAGNTQKVAKDSSAAAEGAAAGQAMKNTQGTTAEPLTTRLYRSLPSMPYTSKSTTAGIAAPQNSPVDTKKKTTSKVGKTTQGATDQGQGYISQASSYLSSLRASRGDQKDAKRPLGKATASASATTDTTTSAAKGATGAVSDVVTPTVKNTLNPKDNPAVKSSRRAARDAPIIHQAKDRTPQPIKDKTGDVTGAVGTAAQNTTQTLQKGVDTGAAKAGDSGKTATSQAQGAAKATAQSAQKGMDTVTDSTKDDAATKSITSQAQETPTKTDQTSYTSRAASYLPSLPRLGFGGGGGGGEKKVPPKLENKSASPSSKNAVVERPKPDKKSSETEVKSRRPPKLDRLPSGKLERTPSGLKSPPVKLERTPSDLKSPPAKLERVSSGLRSPPAKLERVSSGVKSPPTSVPTPNLVKEISGKTQKRPPKLGPRRTSQQQTSGVKSPSAGVGEPDVPSAESIGARLSQLPAGAGKTVSSRAGHQGAEKAVDAGNSVAGTTTSQGSQAAQKTSDMGKGAAQQSSGNLFSSAGRFVGLRR</sequence>
<dbReference type="SUPFAM" id="SSF53474">
    <property type="entry name" value="alpha/beta-Hydrolases"/>
    <property type="match status" value="1"/>
</dbReference>
<keyword evidence="5 7" id="KW-0472">Membrane</keyword>
<feature type="compositionally biased region" description="Basic and acidic residues" evidence="6">
    <location>
        <begin position="1059"/>
        <end position="1069"/>
    </location>
</feature>
<proteinExistence type="inferred from homology"/>
<feature type="compositionally biased region" description="Polar residues" evidence="6">
    <location>
        <begin position="1191"/>
        <end position="1201"/>
    </location>
</feature>
<dbReference type="PANTHER" id="PTHR17920">
    <property type="entry name" value="TRANSMEMBRANE AND COILED-COIL DOMAIN-CONTAINING PROTEIN 4 TMCO4"/>
    <property type="match status" value="1"/>
</dbReference>
<dbReference type="RefSeq" id="XP_016264915.1">
    <property type="nucleotide sequence ID" value="XM_016403910.1"/>
</dbReference>
<dbReference type="PANTHER" id="PTHR17920:SF22">
    <property type="entry name" value="DUF726 DOMAIN PROTEIN (AFU_ORTHOLOGUE AFUA_2G12860)"/>
    <property type="match status" value="1"/>
</dbReference>
<feature type="region of interest" description="Disordered" evidence="6">
    <location>
        <begin position="379"/>
        <end position="423"/>
    </location>
</feature>
<accession>A0A0D2E9Q5</accession>
<feature type="compositionally biased region" description="Low complexity" evidence="6">
    <location>
        <begin position="853"/>
        <end position="864"/>
    </location>
</feature>
<evidence type="ECO:0000256" key="2">
    <source>
        <dbReference type="ARBA" id="ARBA00009824"/>
    </source>
</evidence>
<feature type="compositionally biased region" description="Polar residues" evidence="6">
    <location>
        <begin position="809"/>
        <end position="827"/>
    </location>
</feature>
<feature type="compositionally biased region" description="Polar residues" evidence="6">
    <location>
        <begin position="1275"/>
        <end position="1284"/>
    </location>
</feature>
<feature type="compositionally biased region" description="Basic and acidic residues" evidence="6">
    <location>
        <begin position="379"/>
        <end position="397"/>
    </location>
</feature>
<feature type="compositionally biased region" description="Polar residues" evidence="6">
    <location>
        <begin position="1252"/>
        <end position="1268"/>
    </location>
</feature>
<evidence type="ECO:0000313" key="8">
    <source>
        <dbReference type="EMBL" id="KIW44699.1"/>
    </source>
</evidence>
<dbReference type="InterPro" id="IPR029058">
    <property type="entry name" value="AB_hydrolase_fold"/>
</dbReference>
<keyword evidence="4 7" id="KW-1133">Transmembrane helix</keyword>
<name>A0A0D2E9Q5_9EURO</name>
<dbReference type="VEuPathDB" id="FungiDB:PV06_03151"/>
<dbReference type="HOGENOM" id="CLU_004704_0_0_1"/>
<comment type="subcellular location">
    <subcellularLocation>
        <location evidence="1">Membrane</location>
        <topology evidence="1">Multi-pass membrane protein</topology>
    </subcellularLocation>
</comment>
<dbReference type="Proteomes" id="UP000053342">
    <property type="component" value="Unassembled WGS sequence"/>
</dbReference>
<feature type="compositionally biased region" description="Polar residues" evidence="6">
    <location>
        <begin position="1"/>
        <end position="10"/>
    </location>
</feature>
<feature type="compositionally biased region" description="Polar residues" evidence="6">
    <location>
        <begin position="842"/>
        <end position="852"/>
    </location>
</feature>
<evidence type="ECO:0000256" key="7">
    <source>
        <dbReference type="SAM" id="Phobius"/>
    </source>
</evidence>
<dbReference type="GeneID" id="27355225"/>
<evidence type="ECO:0000256" key="1">
    <source>
        <dbReference type="ARBA" id="ARBA00004141"/>
    </source>
</evidence>
<keyword evidence="3 7" id="KW-0812">Transmembrane</keyword>
<feature type="compositionally biased region" description="Polar residues" evidence="6">
    <location>
        <begin position="1018"/>
        <end position="1040"/>
    </location>
</feature>
<evidence type="ECO:0000256" key="5">
    <source>
        <dbReference type="ARBA" id="ARBA00023136"/>
    </source>
</evidence>
<feature type="compositionally biased region" description="Polar residues" evidence="6">
    <location>
        <begin position="786"/>
        <end position="796"/>
    </location>
</feature>